<gene>
    <name evidence="1" type="ORF">PR048_025764</name>
</gene>
<sequence>MNKHLRLEWTRDCGVYPTAVCPRFTGQSWSYLGGGGPAVAERLACSPSTKASRGQSPATSSNFCKWELCRDDSRWSAGFLGDLPFLPPFHSGAAPYIPQSPSSAIKTYLTSVAERLDCSPPTNANRVQTPAGSLRILARRNRAGRCRCTMGFLRISNFPVLLHSHLISPSSTLKTPLIVLPSTQSKVKVEGQGHQHLTWLMRSMVDLARVICVVSLVDLTGIKTWTSYMYVTGRGQGHPDPTWRLSDRNDRAGCWLRLRTFSPLCSTHLNNSTGIILRRKRLEIWVLCGHKQVPPHLKFVTHSGPVYTIMYITHV</sequence>
<keyword evidence="2" id="KW-1185">Reference proteome</keyword>
<dbReference type="EMBL" id="JARBHB010000011">
    <property type="protein sequence ID" value="KAJ8872162.1"/>
    <property type="molecule type" value="Genomic_DNA"/>
</dbReference>
<evidence type="ECO:0000313" key="2">
    <source>
        <dbReference type="Proteomes" id="UP001159363"/>
    </source>
</evidence>
<organism evidence="1 2">
    <name type="scientific">Dryococelus australis</name>
    <dbReference type="NCBI Taxonomy" id="614101"/>
    <lineage>
        <taxon>Eukaryota</taxon>
        <taxon>Metazoa</taxon>
        <taxon>Ecdysozoa</taxon>
        <taxon>Arthropoda</taxon>
        <taxon>Hexapoda</taxon>
        <taxon>Insecta</taxon>
        <taxon>Pterygota</taxon>
        <taxon>Neoptera</taxon>
        <taxon>Polyneoptera</taxon>
        <taxon>Phasmatodea</taxon>
        <taxon>Verophasmatodea</taxon>
        <taxon>Anareolatae</taxon>
        <taxon>Phasmatidae</taxon>
        <taxon>Eurycanthinae</taxon>
        <taxon>Dryococelus</taxon>
    </lineage>
</organism>
<proteinExistence type="predicted"/>
<evidence type="ECO:0000313" key="1">
    <source>
        <dbReference type="EMBL" id="KAJ8872162.1"/>
    </source>
</evidence>
<dbReference type="Proteomes" id="UP001159363">
    <property type="component" value="Chromosome 10"/>
</dbReference>
<reference evidence="1 2" key="1">
    <citation type="submission" date="2023-02" db="EMBL/GenBank/DDBJ databases">
        <title>LHISI_Scaffold_Assembly.</title>
        <authorList>
            <person name="Stuart O.P."/>
            <person name="Cleave R."/>
            <person name="Magrath M.J.L."/>
            <person name="Mikheyev A.S."/>
        </authorList>
    </citation>
    <scope>NUCLEOTIDE SEQUENCE [LARGE SCALE GENOMIC DNA]</scope>
    <source>
        <strain evidence="1">Daus_M_001</strain>
        <tissue evidence="1">Leg muscle</tissue>
    </source>
</reference>
<accession>A0ABQ9GJG0</accession>
<comment type="caution">
    <text evidence="1">The sequence shown here is derived from an EMBL/GenBank/DDBJ whole genome shotgun (WGS) entry which is preliminary data.</text>
</comment>
<protein>
    <submittedName>
        <fullName evidence="1">Uncharacterized protein</fullName>
    </submittedName>
</protein>
<name>A0ABQ9GJG0_9NEOP</name>